<protein>
    <submittedName>
        <fullName evidence="2">Cysteine desulfurase family protein (TIGR01976 family)</fullName>
    </submittedName>
</protein>
<dbReference type="NCBIfam" id="TIGR01976">
    <property type="entry name" value="am_tr_V_VC1184"/>
    <property type="match status" value="1"/>
</dbReference>
<dbReference type="EMBL" id="JACCFJ010000001">
    <property type="protein sequence ID" value="NYI85779.1"/>
    <property type="molecule type" value="Genomic_DNA"/>
</dbReference>
<comment type="caution">
    <text evidence="2">The sequence shown here is derived from an EMBL/GenBank/DDBJ whole genome shotgun (WGS) entry which is preliminary data.</text>
</comment>
<dbReference type="PANTHER" id="PTHR43586:SF21">
    <property type="entry name" value="PYRIDOXAL PHOSPHATE (PLP)-DEPENDENT ASPARTATE AMINOTRANSFERASE SUPERFAMILY"/>
    <property type="match status" value="1"/>
</dbReference>
<dbReference type="Proteomes" id="UP000587002">
    <property type="component" value="Unassembled WGS sequence"/>
</dbReference>
<dbReference type="Pfam" id="PF00266">
    <property type="entry name" value="Aminotran_5"/>
    <property type="match status" value="1"/>
</dbReference>
<proteinExistence type="predicted"/>
<dbReference type="Gene3D" id="3.90.1150.10">
    <property type="entry name" value="Aspartate Aminotransferase, domain 1"/>
    <property type="match status" value="1"/>
</dbReference>
<name>A0A853AQ60_9PSEU</name>
<evidence type="ECO:0000313" key="2">
    <source>
        <dbReference type="EMBL" id="NYI85779.1"/>
    </source>
</evidence>
<dbReference type="AlphaFoldDB" id="A0A853AQ60"/>
<dbReference type="Gene3D" id="3.40.640.10">
    <property type="entry name" value="Type I PLP-dependent aspartate aminotransferase-like (Major domain)"/>
    <property type="match status" value="1"/>
</dbReference>
<reference evidence="2 3" key="1">
    <citation type="submission" date="2020-07" db="EMBL/GenBank/DDBJ databases">
        <title>Sequencing the genomes of 1000 actinobacteria strains.</title>
        <authorList>
            <person name="Klenk H.-P."/>
        </authorList>
    </citation>
    <scope>NUCLEOTIDE SEQUENCE [LARGE SCALE GENOMIC DNA]</scope>
    <source>
        <strain evidence="2 3">DSM 44065</strain>
    </source>
</reference>
<dbReference type="InterPro" id="IPR015422">
    <property type="entry name" value="PyrdxlP-dep_Trfase_small"/>
</dbReference>
<evidence type="ECO:0000259" key="1">
    <source>
        <dbReference type="Pfam" id="PF00266"/>
    </source>
</evidence>
<dbReference type="SUPFAM" id="SSF53383">
    <property type="entry name" value="PLP-dependent transferases"/>
    <property type="match status" value="1"/>
</dbReference>
<dbReference type="InterPro" id="IPR000192">
    <property type="entry name" value="Aminotrans_V_dom"/>
</dbReference>
<dbReference type="RefSeq" id="WP_179723632.1">
    <property type="nucleotide sequence ID" value="NZ_BAABFH010000001.1"/>
</dbReference>
<evidence type="ECO:0000313" key="3">
    <source>
        <dbReference type="Proteomes" id="UP000587002"/>
    </source>
</evidence>
<dbReference type="InterPro" id="IPR015421">
    <property type="entry name" value="PyrdxlP-dep_Trfase_major"/>
</dbReference>
<dbReference type="InterPro" id="IPR011340">
    <property type="entry name" value="Cys_dSase-rel"/>
</dbReference>
<sequence length="403" mass="42333">MAFDVEKVRAQYPALADGRAWLDGAAGTQVPQPVIDAVTDAYRVGVSNVGGPYESSRRASGIVAEARAAVADLVGAPDPACVVFGPSMTALTYRFAAVLADGWRPGDEVVVTQLDHDANVRPWVQHAQRAGAAVRVAELDPTTGELPAERVTDLIGERTKLVAVTAASNLLGTIPDVRTITARAREVGALSYVDGVQHCPHAHVQLTELGADFYATSAYKWAGPHLAAVVAADPWSLENLHPDKLKPSPDTSPDRFELGTNPFASLAGVVAAVEHLAGLDSDADGSRRDRLAVSRRAVLAHEHALATTLFDGIAALDGVVRYGAPQGPCTPTAFFGLPGREPAEVAAQLAERGLNVSHGHSYAWEAVHALGLGPEGGVRASLSHYTSEADVRRLLEVLADLSS</sequence>
<dbReference type="PANTHER" id="PTHR43586">
    <property type="entry name" value="CYSTEINE DESULFURASE"/>
    <property type="match status" value="1"/>
</dbReference>
<feature type="domain" description="Aminotransferase class V" evidence="1">
    <location>
        <begin position="21"/>
        <end position="394"/>
    </location>
</feature>
<dbReference type="InterPro" id="IPR015424">
    <property type="entry name" value="PyrdxlP-dep_Trfase"/>
</dbReference>
<organism evidence="2 3">
    <name type="scientific">Saccharopolyspora hordei</name>
    <dbReference type="NCBI Taxonomy" id="1838"/>
    <lineage>
        <taxon>Bacteria</taxon>
        <taxon>Bacillati</taxon>
        <taxon>Actinomycetota</taxon>
        <taxon>Actinomycetes</taxon>
        <taxon>Pseudonocardiales</taxon>
        <taxon>Pseudonocardiaceae</taxon>
        <taxon>Saccharopolyspora</taxon>
    </lineage>
</organism>
<accession>A0A853AQ60</accession>
<gene>
    <name evidence="2" type="ORF">HNR68_004409</name>
</gene>
<keyword evidence="3" id="KW-1185">Reference proteome</keyword>